<dbReference type="KEGG" id="pfj:MYCFIDRAFT_171787"/>
<dbReference type="GeneID" id="19332693"/>
<evidence type="ECO:0000256" key="1">
    <source>
        <dbReference type="SAM" id="MobiDB-lite"/>
    </source>
</evidence>
<proteinExistence type="predicted"/>
<evidence type="ECO:0000313" key="2">
    <source>
        <dbReference type="EMBL" id="EME85949.1"/>
    </source>
</evidence>
<feature type="region of interest" description="Disordered" evidence="1">
    <location>
        <begin position="269"/>
        <end position="316"/>
    </location>
</feature>
<dbReference type="Proteomes" id="UP000016932">
    <property type="component" value="Unassembled WGS sequence"/>
</dbReference>
<feature type="region of interest" description="Disordered" evidence="1">
    <location>
        <begin position="191"/>
        <end position="217"/>
    </location>
</feature>
<accession>M3A4B1</accession>
<dbReference type="AlphaFoldDB" id="M3A4B1"/>
<protein>
    <submittedName>
        <fullName evidence="2">Uncharacterized protein</fullName>
    </submittedName>
</protein>
<feature type="compositionally biased region" description="Low complexity" evidence="1">
    <location>
        <begin position="289"/>
        <end position="306"/>
    </location>
</feature>
<feature type="compositionally biased region" description="Basic and acidic residues" evidence="1">
    <location>
        <begin position="196"/>
        <end position="217"/>
    </location>
</feature>
<name>M3A4B1_PSEFD</name>
<dbReference type="RefSeq" id="XP_007923394.1">
    <property type="nucleotide sequence ID" value="XM_007925203.1"/>
</dbReference>
<evidence type="ECO:0000313" key="3">
    <source>
        <dbReference type="Proteomes" id="UP000016932"/>
    </source>
</evidence>
<dbReference type="EMBL" id="KB446556">
    <property type="protein sequence ID" value="EME85949.1"/>
    <property type="molecule type" value="Genomic_DNA"/>
</dbReference>
<keyword evidence="3" id="KW-1185">Reference proteome</keyword>
<reference evidence="2 3" key="1">
    <citation type="journal article" date="2012" name="PLoS Pathog.">
        <title>Diverse lifestyles and strategies of plant pathogenesis encoded in the genomes of eighteen Dothideomycetes fungi.</title>
        <authorList>
            <person name="Ohm R.A."/>
            <person name="Feau N."/>
            <person name="Henrissat B."/>
            <person name="Schoch C.L."/>
            <person name="Horwitz B.A."/>
            <person name="Barry K.W."/>
            <person name="Condon B.J."/>
            <person name="Copeland A.C."/>
            <person name="Dhillon B."/>
            <person name="Glaser F."/>
            <person name="Hesse C.N."/>
            <person name="Kosti I."/>
            <person name="LaButti K."/>
            <person name="Lindquist E.A."/>
            <person name="Lucas S."/>
            <person name="Salamov A.A."/>
            <person name="Bradshaw R.E."/>
            <person name="Ciuffetti L."/>
            <person name="Hamelin R.C."/>
            <person name="Kema G.H.J."/>
            <person name="Lawrence C."/>
            <person name="Scott J.A."/>
            <person name="Spatafora J.W."/>
            <person name="Turgeon B.G."/>
            <person name="de Wit P.J.G.M."/>
            <person name="Zhong S."/>
            <person name="Goodwin S.B."/>
            <person name="Grigoriev I.V."/>
        </authorList>
    </citation>
    <scope>NUCLEOTIDE SEQUENCE [LARGE SCALE GENOMIC DNA]</scope>
    <source>
        <strain evidence="2 3">CIRAD86</strain>
    </source>
</reference>
<organism evidence="2 3">
    <name type="scientific">Pseudocercospora fijiensis (strain CIRAD86)</name>
    <name type="common">Black leaf streak disease fungus</name>
    <name type="synonym">Mycosphaerella fijiensis</name>
    <dbReference type="NCBI Taxonomy" id="383855"/>
    <lineage>
        <taxon>Eukaryota</taxon>
        <taxon>Fungi</taxon>
        <taxon>Dikarya</taxon>
        <taxon>Ascomycota</taxon>
        <taxon>Pezizomycotina</taxon>
        <taxon>Dothideomycetes</taxon>
        <taxon>Dothideomycetidae</taxon>
        <taxon>Mycosphaerellales</taxon>
        <taxon>Mycosphaerellaceae</taxon>
        <taxon>Pseudocercospora</taxon>
    </lineage>
</organism>
<gene>
    <name evidence="2" type="ORF">MYCFIDRAFT_171787</name>
</gene>
<dbReference type="HOGENOM" id="CLU_831895_0_0_1"/>
<dbReference type="VEuPathDB" id="FungiDB:MYCFIDRAFT_171787"/>
<sequence>MAASESRGHLHSIHFPIAHVLGRVLAYDKRMPQFQHSLFPQRLELPAWTIFLLPCCLPFHLITLDVYYEGTDTAGANLHLRVRPKCAESEPRSFISSCLHRRSPQEDYTCSNVDTSPMIQIKRYCPPCSKQKWTDKFWRDYKEVEVSCGADSQDAKSFYAEFERACDLLNARCSRDRPFWSKMSEQDYIAAGGTLEDTKTDGNERKDKEKKRKEIESSRYYLRRRQSNFKQAAGPAPRHEIAEKAEATDAMLLQQLFARTTISTTHDPAKAIVSLDEPDTGDEKAEEGTAPASSADLDAPPTADAPRCQEMPPSRPLFAEAESLHMLASSSYQA</sequence>
<dbReference type="OrthoDB" id="3650355at2759"/>